<evidence type="ECO:0000313" key="7">
    <source>
        <dbReference type="EMBL" id="RFS20665.1"/>
    </source>
</evidence>
<dbReference type="CDD" id="cd02966">
    <property type="entry name" value="TlpA_like_family"/>
    <property type="match status" value="1"/>
</dbReference>
<dbReference type="PANTHER" id="PTHR42852:SF6">
    <property type="entry name" value="THIOL:DISULFIDE INTERCHANGE PROTEIN DSBE"/>
    <property type="match status" value="1"/>
</dbReference>
<dbReference type="PANTHER" id="PTHR42852">
    <property type="entry name" value="THIOL:DISULFIDE INTERCHANGE PROTEIN DSBE"/>
    <property type="match status" value="1"/>
</dbReference>
<comment type="subcellular location">
    <subcellularLocation>
        <location evidence="1">Cell envelope</location>
    </subcellularLocation>
</comment>
<keyword evidence="2" id="KW-0201">Cytochrome c-type biogenesis</keyword>
<sequence length="378" mass="41840">MKKIIALACILAPVSLLAQTNNFTINGKIGKLNSPARVYVDFMDNGKGKEDSVDVVNGSFQFKGNSAGYTYARMALSHDGGGKQKAVYTGDVIYFYFGKEQITITSKDSLANASFTGSKVYNEYQAYNKAIGGTIMDLNKNANAAFSSLTPEQQKDTAFVNVIDRNYRLAMKTRNEKQLIYAKKHPNGWFGMVALSEAAGSKVDVPKIEPIFNAMSKALRTSDIGKEMEQRITAAKTIHTGATAPTFVQNDVNGQPVKLADMKGKALLVEFWASWCGPCRAENPNLREQYKQYKDKGFEIIAISLDDNKDKWLDAIEHDKLPWVHVSDLKGWNNEVGRLYGIRAVPANFLLDADKKIIATNLRGEELNKKLAEVLGDN</sequence>
<organism evidence="7 8">
    <name type="scientific">Chitinophaga silvatica</name>
    <dbReference type="NCBI Taxonomy" id="2282649"/>
    <lineage>
        <taxon>Bacteria</taxon>
        <taxon>Pseudomonadati</taxon>
        <taxon>Bacteroidota</taxon>
        <taxon>Chitinophagia</taxon>
        <taxon>Chitinophagales</taxon>
        <taxon>Chitinophagaceae</taxon>
        <taxon>Chitinophaga</taxon>
    </lineage>
</organism>
<keyword evidence="8" id="KW-1185">Reference proteome</keyword>
<dbReference type="OrthoDB" id="750178at2"/>
<dbReference type="PROSITE" id="PS51352">
    <property type="entry name" value="THIOREDOXIN_2"/>
    <property type="match status" value="1"/>
</dbReference>
<dbReference type="InterPro" id="IPR013766">
    <property type="entry name" value="Thioredoxin_domain"/>
</dbReference>
<comment type="caution">
    <text evidence="7">The sequence shown here is derived from an EMBL/GenBank/DDBJ whole genome shotgun (WGS) entry which is preliminary data.</text>
</comment>
<dbReference type="GO" id="GO:0016209">
    <property type="term" value="F:antioxidant activity"/>
    <property type="evidence" value="ECO:0007669"/>
    <property type="project" value="InterPro"/>
</dbReference>
<keyword evidence="3" id="KW-1015">Disulfide bond</keyword>
<evidence type="ECO:0000313" key="8">
    <source>
        <dbReference type="Proteomes" id="UP000260644"/>
    </source>
</evidence>
<reference evidence="7 8" key="1">
    <citation type="submission" date="2018-07" db="EMBL/GenBank/DDBJ databases">
        <title>Chitinophaga K2CV101002-2 sp. nov., isolated from a monsoon evergreen broad-leaved forest soil.</title>
        <authorList>
            <person name="Lv Y."/>
        </authorList>
    </citation>
    <scope>NUCLEOTIDE SEQUENCE [LARGE SCALE GENOMIC DNA]</scope>
    <source>
        <strain evidence="7 8">GDMCC 1.1288</strain>
    </source>
</reference>
<dbReference type="InterPro" id="IPR000866">
    <property type="entry name" value="AhpC/TSA"/>
</dbReference>
<dbReference type="InterPro" id="IPR017937">
    <property type="entry name" value="Thioredoxin_CS"/>
</dbReference>
<evidence type="ECO:0000256" key="3">
    <source>
        <dbReference type="ARBA" id="ARBA00023157"/>
    </source>
</evidence>
<dbReference type="AlphaFoldDB" id="A0A3E1Y6U7"/>
<dbReference type="InterPro" id="IPR036249">
    <property type="entry name" value="Thioredoxin-like_sf"/>
</dbReference>
<feature type="domain" description="Thioredoxin" evidence="6">
    <location>
        <begin position="238"/>
        <end position="378"/>
    </location>
</feature>
<name>A0A3E1Y6U7_9BACT</name>
<dbReference type="RefSeq" id="WP_116977383.1">
    <property type="nucleotide sequence ID" value="NZ_QPMM01000010.1"/>
</dbReference>
<evidence type="ECO:0000256" key="4">
    <source>
        <dbReference type="ARBA" id="ARBA00023284"/>
    </source>
</evidence>
<feature type="chain" id="PRO_5017592965" evidence="5">
    <location>
        <begin position="19"/>
        <end position="378"/>
    </location>
</feature>
<keyword evidence="4" id="KW-0676">Redox-active center</keyword>
<dbReference type="PROSITE" id="PS00194">
    <property type="entry name" value="THIOREDOXIN_1"/>
    <property type="match status" value="1"/>
</dbReference>
<dbReference type="Pfam" id="PF00578">
    <property type="entry name" value="AhpC-TSA"/>
    <property type="match status" value="1"/>
</dbReference>
<dbReference type="Pfam" id="PF14289">
    <property type="entry name" value="DUF4369"/>
    <property type="match status" value="1"/>
</dbReference>
<dbReference type="Gene3D" id="3.40.30.10">
    <property type="entry name" value="Glutaredoxin"/>
    <property type="match status" value="1"/>
</dbReference>
<gene>
    <name evidence="7" type="ORF">DVR12_19085</name>
</gene>
<keyword evidence="5" id="KW-0732">Signal</keyword>
<evidence type="ECO:0000259" key="6">
    <source>
        <dbReference type="PROSITE" id="PS51352"/>
    </source>
</evidence>
<feature type="signal peptide" evidence="5">
    <location>
        <begin position="1"/>
        <end position="18"/>
    </location>
</feature>
<dbReference type="GO" id="GO:0030313">
    <property type="term" value="C:cell envelope"/>
    <property type="evidence" value="ECO:0007669"/>
    <property type="project" value="UniProtKB-SubCell"/>
</dbReference>
<dbReference type="Proteomes" id="UP000260644">
    <property type="component" value="Unassembled WGS sequence"/>
</dbReference>
<dbReference type="EMBL" id="QPMM01000010">
    <property type="protein sequence ID" value="RFS20665.1"/>
    <property type="molecule type" value="Genomic_DNA"/>
</dbReference>
<dbReference type="InterPro" id="IPR050553">
    <property type="entry name" value="Thioredoxin_ResA/DsbE_sf"/>
</dbReference>
<proteinExistence type="predicted"/>
<dbReference type="InterPro" id="IPR025380">
    <property type="entry name" value="DUF4369"/>
</dbReference>
<evidence type="ECO:0000256" key="1">
    <source>
        <dbReference type="ARBA" id="ARBA00004196"/>
    </source>
</evidence>
<dbReference type="GO" id="GO:0017004">
    <property type="term" value="P:cytochrome complex assembly"/>
    <property type="evidence" value="ECO:0007669"/>
    <property type="project" value="UniProtKB-KW"/>
</dbReference>
<dbReference type="GO" id="GO:0016491">
    <property type="term" value="F:oxidoreductase activity"/>
    <property type="evidence" value="ECO:0007669"/>
    <property type="project" value="InterPro"/>
</dbReference>
<protein>
    <submittedName>
        <fullName evidence="7">AhpC/TSA family protein</fullName>
    </submittedName>
</protein>
<dbReference type="SUPFAM" id="SSF52833">
    <property type="entry name" value="Thioredoxin-like"/>
    <property type="match status" value="1"/>
</dbReference>
<evidence type="ECO:0000256" key="2">
    <source>
        <dbReference type="ARBA" id="ARBA00022748"/>
    </source>
</evidence>
<evidence type="ECO:0000256" key="5">
    <source>
        <dbReference type="SAM" id="SignalP"/>
    </source>
</evidence>
<accession>A0A3E1Y6U7</accession>